<name>A0AA40G347_9HYME</name>
<accession>A0AA40G347</accession>
<dbReference type="AlphaFoldDB" id="A0AA40G347"/>
<sequence>MEKKIFESSITRLSNTERNLTRTQNSRNSRIHIPQKAGRTKEFRGVGKHPNWVLLGNVSEKAKSRERGSGREREISEVGNLWERDLGEAYASLRSGRPHNRVLQTPRVYIPMRFWSG</sequence>
<reference evidence="2" key="1">
    <citation type="submission" date="2021-10" db="EMBL/GenBank/DDBJ databases">
        <title>Melipona bicolor Genome sequencing and assembly.</title>
        <authorList>
            <person name="Araujo N.S."/>
            <person name="Arias M.C."/>
        </authorList>
    </citation>
    <scope>NUCLEOTIDE SEQUENCE</scope>
    <source>
        <strain evidence="2">USP_2M_L1-L4_2017</strain>
        <tissue evidence="2">Whole body</tissue>
    </source>
</reference>
<evidence type="ECO:0000313" key="3">
    <source>
        <dbReference type="Proteomes" id="UP001177670"/>
    </source>
</evidence>
<feature type="region of interest" description="Disordered" evidence="1">
    <location>
        <begin position="16"/>
        <end position="44"/>
    </location>
</feature>
<organism evidence="2 3">
    <name type="scientific">Melipona bicolor</name>
    <dbReference type="NCBI Taxonomy" id="60889"/>
    <lineage>
        <taxon>Eukaryota</taxon>
        <taxon>Metazoa</taxon>
        <taxon>Ecdysozoa</taxon>
        <taxon>Arthropoda</taxon>
        <taxon>Hexapoda</taxon>
        <taxon>Insecta</taxon>
        <taxon>Pterygota</taxon>
        <taxon>Neoptera</taxon>
        <taxon>Endopterygota</taxon>
        <taxon>Hymenoptera</taxon>
        <taxon>Apocrita</taxon>
        <taxon>Aculeata</taxon>
        <taxon>Apoidea</taxon>
        <taxon>Anthophila</taxon>
        <taxon>Apidae</taxon>
        <taxon>Melipona</taxon>
    </lineage>
</organism>
<proteinExistence type="predicted"/>
<comment type="caution">
    <text evidence="2">The sequence shown here is derived from an EMBL/GenBank/DDBJ whole genome shotgun (WGS) entry which is preliminary data.</text>
</comment>
<feature type="compositionally biased region" description="Polar residues" evidence="1">
    <location>
        <begin position="16"/>
        <end position="28"/>
    </location>
</feature>
<dbReference type="Proteomes" id="UP001177670">
    <property type="component" value="Unassembled WGS sequence"/>
</dbReference>
<evidence type="ECO:0000256" key="1">
    <source>
        <dbReference type="SAM" id="MobiDB-lite"/>
    </source>
</evidence>
<dbReference type="EMBL" id="JAHYIQ010000007">
    <property type="protein sequence ID" value="KAK1130218.1"/>
    <property type="molecule type" value="Genomic_DNA"/>
</dbReference>
<evidence type="ECO:0000313" key="2">
    <source>
        <dbReference type="EMBL" id="KAK1130218.1"/>
    </source>
</evidence>
<protein>
    <submittedName>
        <fullName evidence="2">Uncharacterized protein</fullName>
    </submittedName>
</protein>
<keyword evidence="3" id="KW-1185">Reference proteome</keyword>
<gene>
    <name evidence="2" type="ORF">K0M31_018358</name>
</gene>